<keyword evidence="2" id="KW-1185">Reference proteome</keyword>
<reference evidence="3" key="1">
    <citation type="submission" date="2020-12" db="UniProtKB">
        <authorList>
            <consortium name="WormBaseParasite"/>
        </authorList>
    </citation>
    <scope>IDENTIFICATION</scope>
    <source>
        <strain evidence="3">MHco3</strain>
    </source>
</reference>
<sequence>MIKWIILVSALCFSTTSFIIGGCIGPKSVLERYLNPKQKVELRKIIHTQFDGKNAEQVLAIANTYVHSVITPKQWLSILPELRVYQTRRRECSIYSQLLPTAVYKQLLNSVWAAMEHGVNDSDLKRLVDEYVDRAIKSGMTTIDKTYTKARPVVTTTPKTRIFSNRLISEIDPQPKATKRREYPSYRRLPSGNIDVWVP</sequence>
<evidence type="ECO:0000256" key="1">
    <source>
        <dbReference type="SAM" id="SignalP"/>
    </source>
</evidence>
<name>A0A7I5E825_HAECO</name>
<accession>A0A7I5E825</accession>
<protein>
    <submittedName>
        <fullName evidence="3">Lipoprotein</fullName>
    </submittedName>
</protein>
<feature type="chain" id="PRO_5029851785" evidence="1">
    <location>
        <begin position="18"/>
        <end position="199"/>
    </location>
</feature>
<evidence type="ECO:0000313" key="3">
    <source>
        <dbReference type="WBParaSite" id="HCON_00060115-00001"/>
    </source>
</evidence>
<dbReference type="AlphaFoldDB" id="A0A7I5E825"/>
<keyword evidence="1" id="KW-0732">Signal</keyword>
<evidence type="ECO:0000313" key="2">
    <source>
        <dbReference type="Proteomes" id="UP000025227"/>
    </source>
</evidence>
<dbReference type="OrthoDB" id="5858827at2759"/>
<feature type="signal peptide" evidence="1">
    <location>
        <begin position="1"/>
        <end position="17"/>
    </location>
</feature>
<proteinExistence type="predicted"/>
<dbReference type="WBParaSite" id="HCON_00060115-00001">
    <property type="protein sequence ID" value="HCON_00060115-00001"/>
    <property type="gene ID" value="HCON_00060115"/>
</dbReference>
<dbReference type="Proteomes" id="UP000025227">
    <property type="component" value="Unplaced"/>
</dbReference>
<dbReference type="PROSITE" id="PS51257">
    <property type="entry name" value="PROKAR_LIPOPROTEIN"/>
    <property type="match status" value="1"/>
</dbReference>
<organism evidence="2 3">
    <name type="scientific">Haemonchus contortus</name>
    <name type="common">Barber pole worm</name>
    <dbReference type="NCBI Taxonomy" id="6289"/>
    <lineage>
        <taxon>Eukaryota</taxon>
        <taxon>Metazoa</taxon>
        <taxon>Ecdysozoa</taxon>
        <taxon>Nematoda</taxon>
        <taxon>Chromadorea</taxon>
        <taxon>Rhabditida</taxon>
        <taxon>Rhabditina</taxon>
        <taxon>Rhabditomorpha</taxon>
        <taxon>Strongyloidea</taxon>
        <taxon>Trichostrongylidae</taxon>
        <taxon>Haemonchus</taxon>
    </lineage>
</organism>
<dbReference type="OMA" id="VWIATEH"/>